<evidence type="ECO:0000256" key="2">
    <source>
        <dbReference type="ARBA" id="ARBA00022676"/>
    </source>
</evidence>
<evidence type="ECO:0000256" key="7">
    <source>
        <dbReference type="RuleBase" id="RU361228"/>
    </source>
</evidence>
<gene>
    <name evidence="8" type="ORF">MMEN_LOCUS12194</name>
</gene>
<comment type="catalytic activity">
    <reaction evidence="6 7">
        <text>L-arginyl-[protein] + NAD(+) = N(omega)-(ADP-D-ribosyl)-L-arginyl-[protein] + nicotinamide + H(+)</text>
        <dbReference type="Rhea" id="RHEA:19149"/>
        <dbReference type="Rhea" id="RHEA-COMP:10532"/>
        <dbReference type="Rhea" id="RHEA-COMP:15087"/>
        <dbReference type="ChEBI" id="CHEBI:15378"/>
        <dbReference type="ChEBI" id="CHEBI:17154"/>
        <dbReference type="ChEBI" id="CHEBI:29965"/>
        <dbReference type="ChEBI" id="CHEBI:57540"/>
        <dbReference type="ChEBI" id="CHEBI:142554"/>
        <dbReference type="EC" id="2.4.2.31"/>
    </reaction>
</comment>
<keyword evidence="3 7" id="KW-0808">Transferase</keyword>
<dbReference type="GO" id="GO:0016779">
    <property type="term" value="F:nucleotidyltransferase activity"/>
    <property type="evidence" value="ECO:0007669"/>
    <property type="project" value="UniProtKB-KW"/>
</dbReference>
<name>A0A8S4BB44_9TELE</name>
<keyword evidence="5 7" id="KW-0521">NADP</keyword>
<evidence type="ECO:0000313" key="8">
    <source>
        <dbReference type="EMBL" id="CAG5928538.1"/>
    </source>
</evidence>
<dbReference type="Proteomes" id="UP000677803">
    <property type="component" value="Unassembled WGS sequence"/>
</dbReference>
<evidence type="ECO:0000256" key="6">
    <source>
        <dbReference type="ARBA" id="ARBA00047597"/>
    </source>
</evidence>
<evidence type="ECO:0000256" key="1">
    <source>
        <dbReference type="ARBA" id="ARBA00009558"/>
    </source>
</evidence>
<dbReference type="GO" id="GO:0003950">
    <property type="term" value="F:NAD+ poly-ADP-ribosyltransferase activity"/>
    <property type="evidence" value="ECO:0007669"/>
    <property type="project" value="TreeGrafter"/>
</dbReference>
<dbReference type="PANTHER" id="PTHR10339">
    <property type="entry name" value="ADP-RIBOSYLTRANSFERASE"/>
    <property type="match status" value="1"/>
</dbReference>
<dbReference type="PRINTS" id="PR00970">
    <property type="entry name" value="RIBTRNSFRASE"/>
</dbReference>
<accession>A0A8S4BB44</accession>
<dbReference type="EC" id="2.4.2.31" evidence="7"/>
<dbReference type="Pfam" id="PF01129">
    <property type="entry name" value="ART"/>
    <property type="match status" value="1"/>
</dbReference>
<sequence length="280" mass="31460">MFNSRKLPLSAIIFIAVCSNTYRETVGQIALVEETESDVIDDIYEGCGEEAMKKFIHSDLLEQELKRSEGLQKAWKANTNCPSQTSKVDKNLIYALSVFHFGDVMFLQNLNNAVGTMGVNITTYERDFHYKSLHFLLMDSMKQLKTKECKPVYFISENESPKVGSKVRFSGFAKVHLSREDLPDLDGETLLSITSCSFVNLDDYICHKYSGGLISPAEVFTVEEIKQKSDETGYYTNIVLKHSALNGTHNCFMFPRSAAPVSTQAPFLLLAVLSLFTLTL</sequence>
<evidence type="ECO:0000256" key="3">
    <source>
        <dbReference type="ARBA" id="ARBA00022679"/>
    </source>
</evidence>
<comment type="similarity">
    <text evidence="1 7">Belongs to the Arg-specific ADP-ribosyltransferase family.</text>
</comment>
<keyword evidence="7" id="KW-0520">NAD</keyword>
<dbReference type="Gene3D" id="3.90.176.10">
    <property type="entry name" value="Toxin ADP-ribosyltransferase, Chain A, domain 1"/>
    <property type="match status" value="1"/>
</dbReference>
<dbReference type="SUPFAM" id="SSF56399">
    <property type="entry name" value="ADP-ribosylation"/>
    <property type="match status" value="1"/>
</dbReference>
<keyword evidence="2 7" id="KW-0328">Glycosyltransferase</keyword>
<protein>
    <recommendedName>
        <fullName evidence="7">NAD(P)(+)--arginine ADP-ribosyltransferase</fullName>
        <ecNumber evidence="7">2.4.2.31</ecNumber>
    </recommendedName>
    <alternativeName>
        <fullName evidence="7">Mono(ADP-ribosyl)transferase</fullName>
    </alternativeName>
</protein>
<dbReference type="OrthoDB" id="423533at2759"/>
<reference evidence="8" key="1">
    <citation type="submission" date="2021-05" db="EMBL/GenBank/DDBJ databases">
        <authorList>
            <person name="Tigano A."/>
        </authorList>
    </citation>
    <scope>NUCLEOTIDE SEQUENCE</scope>
</reference>
<dbReference type="AlphaFoldDB" id="A0A8S4BB44"/>
<dbReference type="EMBL" id="CAJRST010013335">
    <property type="protein sequence ID" value="CAG5928538.1"/>
    <property type="molecule type" value="Genomic_DNA"/>
</dbReference>
<keyword evidence="4" id="KW-0548">Nucleotidyltransferase</keyword>
<comment type="caution">
    <text evidence="8">The sequence shown here is derived from an EMBL/GenBank/DDBJ whole genome shotgun (WGS) entry which is preliminary data.</text>
</comment>
<keyword evidence="9" id="KW-1185">Reference proteome</keyword>
<proteinExistence type="inferred from homology"/>
<dbReference type="InterPro" id="IPR000768">
    <property type="entry name" value="ART"/>
</dbReference>
<evidence type="ECO:0000256" key="5">
    <source>
        <dbReference type="ARBA" id="ARBA00022857"/>
    </source>
</evidence>
<dbReference type="InterPro" id="IPR050999">
    <property type="entry name" value="ADP-ribosyltransferase_ARG"/>
</dbReference>
<evidence type="ECO:0000313" key="9">
    <source>
        <dbReference type="Proteomes" id="UP000677803"/>
    </source>
</evidence>
<dbReference type="PANTHER" id="PTHR10339:SF27">
    <property type="entry name" value="NAD(P)(+)--ARGININE ADP-RIBOSYLTRANSFERASE"/>
    <property type="match status" value="1"/>
</dbReference>
<dbReference type="GO" id="GO:0106274">
    <property type="term" value="F:NAD+-protein-arginine ADP-ribosyltransferase activity"/>
    <property type="evidence" value="ECO:0007669"/>
    <property type="project" value="UniProtKB-EC"/>
</dbReference>
<organism evidence="8 9">
    <name type="scientific">Menidia menidia</name>
    <name type="common">Atlantic silverside</name>
    <dbReference type="NCBI Taxonomy" id="238744"/>
    <lineage>
        <taxon>Eukaryota</taxon>
        <taxon>Metazoa</taxon>
        <taxon>Chordata</taxon>
        <taxon>Craniata</taxon>
        <taxon>Vertebrata</taxon>
        <taxon>Euteleostomi</taxon>
        <taxon>Actinopterygii</taxon>
        <taxon>Neopterygii</taxon>
        <taxon>Teleostei</taxon>
        <taxon>Neoteleostei</taxon>
        <taxon>Acanthomorphata</taxon>
        <taxon>Ovalentaria</taxon>
        <taxon>Atherinomorphae</taxon>
        <taxon>Atheriniformes</taxon>
        <taxon>Atherinopsidae</taxon>
        <taxon>Menidiinae</taxon>
        <taxon>Menidia</taxon>
    </lineage>
</organism>
<evidence type="ECO:0000256" key="4">
    <source>
        <dbReference type="ARBA" id="ARBA00022695"/>
    </source>
</evidence>